<organism evidence="1 2">
    <name type="scientific">Caerostris darwini</name>
    <dbReference type="NCBI Taxonomy" id="1538125"/>
    <lineage>
        <taxon>Eukaryota</taxon>
        <taxon>Metazoa</taxon>
        <taxon>Ecdysozoa</taxon>
        <taxon>Arthropoda</taxon>
        <taxon>Chelicerata</taxon>
        <taxon>Arachnida</taxon>
        <taxon>Araneae</taxon>
        <taxon>Araneomorphae</taxon>
        <taxon>Entelegynae</taxon>
        <taxon>Araneoidea</taxon>
        <taxon>Araneidae</taxon>
        <taxon>Caerostris</taxon>
    </lineage>
</organism>
<protein>
    <submittedName>
        <fullName evidence="1">Uncharacterized protein</fullName>
    </submittedName>
</protein>
<accession>A0AAV4WKL2</accession>
<proteinExistence type="predicted"/>
<name>A0AAV4WKL2_9ARAC</name>
<reference evidence="1 2" key="1">
    <citation type="submission" date="2021-06" db="EMBL/GenBank/DDBJ databases">
        <title>Caerostris darwini draft genome.</title>
        <authorList>
            <person name="Kono N."/>
            <person name="Arakawa K."/>
        </authorList>
    </citation>
    <scope>NUCLEOTIDE SEQUENCE [LARGE SCALE GENOMIC DNA]</scope>
</reference>
<evidence type="ECO:0000313" key="2">
    <source>
        <dbReference type="Proteomes" id="UP001054837"/>
    </source>
</evidence>
<sequence length="122" mass="13696">MTRDQAQLTQKLAFQCGSYHSIKQLLFLGNVYGTKNTKRIAPDREARSLNRLGAVTSEPTKGQVFAPALLSTVEQREEREIWRGLAIDFDFVLGHEEKERAKCNCSDNARGTTEVGKVVNHC</sequence>
<gene>
    <name evidence="1" type="ORF">CDAR_608611</name>
</gene>
<dbReference type="AlphaFoldDB" id="A0AAV4WKL2"/>
<comment type="caution">
    <text evidence="1">The sequence shown here is derived from an EMBL/GenBank/DDBJ whole genome shotgun (WGS) entry which is preliminary data.</text>
</comment>
<evidence type="ECO:0000313" key="1">
    <source>
        <dbReference type="EMBL" id="GIY82764.1"/>
    </source>
</evidence>
<dbReference type="EMBL" id="BPLQ01014740">
    <property type="protein sequence ID" value="GIY82764.1"/>
    <property type="molecule type" value="Genomic_DNA"/>
</dbReference>
<keyword evidence="2" id="KW-1185">Reference proteome</keyword>
<dbReference type="Proteomes" id="UP001054837">
    <property type="component" value="Unassembled WGS sequence"/>
</dbReference>